<dbReference type="InterPro" id="IPR006139">
    <property type="entry name" value="D-isomer_2_OHA_DH_cat_dom"/>
</dbReference>
<dbReference type="EMBL" id="VLJV01000001">
    <property type="protein sequence ID" value="TWH18332.1"/>
    <property type="molecule type" value="Genomic_DNA"/>
</dbReference>
<dbReference type="GO" id="GO:0051287">
    <property type="term" value="F:NAD binding"/>
    <property type="evidence" value="ECO:0007669"/>
    <property type="project" value="InterPro"/>
</dbReference>
<comment type="caution">
    <text evidence="6">The sequence shown here is derived from an EMBL/GenBank/DDBJ whole genome shotgun (WGS) entry which is preliminary data.</text>
</comment>
<accession>A0A660C4A0</accession>
<name>A0A660C4A0_9PSEU</name>
<keyword evidence="7" id="KW-1185">Reference proteome</keyword>
<dbReference type="AlphaFoldDB" id="A0A660C4A0"/>
<dbReference type="GO" id="GO:0016616">
    <property type="term" value="F:oxidoreductase activity, acting on the CH-OH group of donors, NAD or NADP as acceptor"/>
    <property type="evidence" value="ECO:0007669"/>
    <property type="project" value="InterPro"/>
</dbReference>
<dbReference type="SUPFAM" id="SSF51735">
    <property type="entry name" value="NAD(P)-binding Rossmann-fold domains"/>
    <property type="match status" value="1"/>
</dbReference>
<evidence type="ECO:0000313" key="6">
    <source>
        <dbReference type="EMBL" id="TWH18332.1"/>
    </source>
</evidence>
<evidence type="ECO:0000256" key="1">
    <source>
        <dbReference type="ARBA" id="ARBA00005854"/>
    </source>
</evidence>
<protein>
    <submittedName>
        <fullName evidence="6">D-3-phosphoglycerate dehydrogenase/(S)-sulfolactate dehydrogenase</fullName>
    </submittedName>
</protein>
<dbReference type="SUPFAM" id="SSF52283">
    <property type="entry name" value="Formate/glycerate dehydrogenase catalytic domain-like"/>
    <property type="match status" value="1"/>
</dbReference>
<dbReference type="InterPro" id="IPR029753">
    <property type="entry name" value="D-isomer_DH_CS"/>
</dbReference>
<organism evidence="6 7">
    <name type="scientific">Prauserella rugosa</name>
    <dbReference type="NCBI Taxonomy" id="43354"/>
    <lineage>
        <taxon>Bacteria</taxon>
        <taxon>Bacillati</taxon>
        <taxon>Actinomycetota</taxon>
        <taxon>Actinomycetes</taxon>
        <taxon>Pseudonocardiales</taxon>
        <taxon>Pseudonocardiaceae</taxon>
        <taxon>Prauserella</taxon>
    </lineage>
</organism>
<dbReference type="RefSeq" id="WP_246134668.1">
    <property type="nucleotide sequence ID" value="NZ_JOIJ01000012.1"/>
</dbReference>
<evidence type="ECO:0000256" key="3">
    <source>
        <dbReference type="RuleBase" id="RU003719"/>
    </source>
</evidence>
<dbReference type="InterPro" id="IPR036291">
    <property type="entry name" value="NAD(P)-bd_dom_sf"/>
</dbReference>
<dbReference type="Gene3D" id="3.40.50.720">
    <property type="entry name" value="NAD(P)-binding Rossmann-like Domain"/>
    <property type="match status" value="2"/>
</dbReference>
<feature type="domain" description="D-isomer specific 2-hydroxyacid dehydrogenase NAD-binding" evidence="5">
    <location>
        <begin position="114"/>
        <end position="287"/>
    </location>
</feature>
<evidence type="ECO:0000313" key="7">
    <source>
        <dbReference type="Proteomes" id="UP000317303"/>
    </source>
</evidence>
<evidence type="ECO:0000259" key="5">
    <source>
        <dbReference type="Pfam" id="PF02826"/>
    </source>
</evidence>
<dbReference type="Pfam" id="PF02826">
    <property type="entry name" value="2-Hacid_dh_C"/>
    <property type="match status" value="1"/>
</dbReference>
<dbReference type="PANTHER" id="PTHR42938:SF9">
    <property type="entry name" value="FORMATE DEHYDROGENASE 1"/>
    <property type="match status" value="1"/>
</dbReference>
<dbReference type="Pfam" id="PF00389">
    <property type="entry name" value="2-Hacid_dh"/>
    <property type="match status" value="1"/>
</dbReference>
<evidence type="ECO:0000259" key="4">
    <source>
        <dbReference type="Pfam" id="PF00389"/>
    </source>
</evidence>
<dbReference type="Proteomes" id="UP000317303">
    <property type="component" value="Unassembled WGS sequence"/>
</dbReference>
<evidence type="ECO:0000256" key="2">
    <source>
        <dbReference type="ARBA" id="ARBA00023002"/>
    </source>
</evidence>
<dbReference type="PANTHER" id="PTHR42938">
    <property type="entry name" value="FORMATE DEHYDROGENASE 1"/>
    <property type="match status" value="1"/>
</dbReference>
<comment type="similarity">
    <text evidence="1 3">Belongs to the D-isomer specific 2-hydroxyacid dehydrogenase family.</text>
</comment>
<reference evidence="6 7" key="1">
    <citation type="submission" date="2019-07" db="EMBL/GenBank/DDBJ databases">
        <title>R&amp;d 2014.</title>
        <authorList>
            <person name="Klenk H.-P."/>
        </authorList>
    </citation>
    <scope>NUCLEOTIDE SEQUENCE [LARGE SCALE GENOMIC DNA]</scope>
    <source>
        <strain evidence="6 7">DSM 43194</strain>
    </source>
</reference>
<gene>
    <name evidence="6" type="ORF">JD82_00148</name>
</gene>
<dbReference type="CDD" id="cd12173">
    <property type="entry name" value="PGDH_4"/>
    <property type="match status" value="1"/>
</dbReference>
<dbReference type="InterPro" id="IPR006140">
    <property type="entry name" value="D-isomer_DH_NAD-bd"/>
</dbReference>
<keyword evidence="2 3" id="KW-0560">Oxidoreductase</keyword>
<proteinExistence type="inferred from homology"/>
<sequence length="327" mass="34104">MNSAGMAGPVVVVEDVWGPAFDTLAQRYELRWEPDAWVDPDLLRHTVSDAAAVVVRNKAQVTAQLLEAAPNLRVVARAGTGLDNIDVDAADRAGVVVSAARGVNATSVAEHTLTLALSVLRDVPAHDRAVREGGWDRRSGRELTGGTWGLLGFGATGAAVARVLRGFDMNVLAYDPYVDPASETVRASGVTMAAWERVLAEADVLSVHLPATPQTRHLLDAEAFAAVRPGVVLVSVGRGEVVDEDALTEALASGVVRGAGLDVRETEPPETSPLDGFPSVIYTPHVAGLTVESQERIVSALSDDIAAVLGGGKAASAVGAHRAWVPA</sequence>
<dbReference type="PROSITE" id="PS00670">
    <property type="entry name" value="D_2_HYDROXYACID_DH_2"/>
    <property type="match status" value="1"/>
</dbReference>
<feature type="domain" description="D-isomer specific 2-hydroxyacid dehydrogenase catalytic" evidence="4">
    <location>
        <begin position="39"/>
        <end position="318"/>
    </location>
</feature>